<sequence length="227" mass="26011">MIALHYYHDQPLFESTESYLGHTIPCPKPCRKVFPDQISTSPETRVEWARCEREFQRRLHVCGIDQAVMDSIYARVTAQDLDSHRKVKKDVPATSLPRGFLPFFEEFERYQALQEREVNVITEPEARGCGYPSSTPDVCLAGWNAKDILMYRYFQWNWGVLSLWGVPPVATYDGLVIKYGENPAYPTPEDVRKLVPLKMTEALKDVLTRLPLGPLMDPASSTINDRS</sequence>
<proteinExistence type="predicted"/>
<organism evidence="1 2">
    <name type="scientific">Lepraria neglecta</name>
    <dbReference type="NCBI Taxonomy" id="209136"/>
    <lineage>
        <taxon>Eukaryota</taxon>
        <taxon>Fungi</taxon>
        <taxon>Dikarya</taxon>
        <taxon>Ascomycota</taxon>
        <taxon>Pezizomycotina</taxon>
        <taxon>Lecanoromycetes</taxon>
        <taxon>OSLEUM clade</taxon>
        <taxon>Lecanoromycetidae</taxon>
        <taxon>Lecanorales</taxon>
        <taxon>Lecanorineae</taxon>
        <taxon>Stereocaulaceae</taxon>
        <taxon>Lepraria</taxon>
    </lineage>
</organism>
<dbReference type="Proteomes" id="UP001276659">
    <property type="component" value="Unassembled WGS sequence"/>
</dbReference>
<dbReference type="AlphaFoldDB" id="A0AAE0DH02"/>
<comment type="caution">
    <text evidence="1">The sequence shown here is derived from an EMBL/GenBank/DDBJ whole genome shotgun (WGS) entry which is preliminary data.</text>
</comment>
<name>A0AAE0DH02_9LECA</name>
<evidence type="ECO:0000313" key="2">
    <source>
        <dbReference type="Proteomes" id="UP001276659"/>
    </source>
</evidence>
<reference evidence="1" key="1">
    <citation type="submission" date="2022-11" db="EMBL/GenBank/DDBJ databases">
        <title>Chromosomal genome sequence assembly and mating type (MAT) locus characterization of the leprose asexual lichenized fungus Lepraria neglecta (Nyl.) Erichsen.</title>
        <authorList>
            <person name="Allen J.L."/>
            <person name="Pfeffer B."/>
        </authorList>
    </citation>
    <scope>NUCLEOTIDE SEQUENCE</scope>
    <source>
        <strain evidence="1">Allen 5258</strain>
    </source>
</reference>
<evidence type="ECO:0000313" key="1">
    <source>
        <dbReference type="EMBL" id="KAK3170172.1"/>
    </source>
</evidence>
<dbReference type="EMBL" id="JASNWA010000009">
    <property type="protein sequence ID" value="KAK3170172.1"/>
    <property type="molecule type" value="Genomic_DNA"/>
</dbReference>
<gene>
    <name evidence="1" type="ORF">OEA41_009558</name>
</gene>
<protein>
    <submittedName>
        <fullName evidence="1">Uncharacterized protein</fullName>
    </submittedName>
</protein>
<accession>A0AAE0DH02</accession>
<keyword evidence="2" id="KW-1185">Reference proteome</keyword>